<feature type="domain" description="Pleiotropic ABC efflux transporter N-terminal" evidence="2">
    <location>
        <begin position="109"/>
        <end position="161"/>
    </location>
</feature>
<protein>
    <recommendedName>
        <fullName evidence="2">Pleiotropic ABC efflux transporter N-terminal domain-containing protein</fullName>
    </recommendedName>
</protein>
<name>A0A4Y9ZV67_9AGAM</name>
<evidence type="ECO:0000313" key="4">
    <source>
        <dbReference type="Proteomes" id="UP000298061"/>
    </source>
</evidence>
<evidence type="ECO:0000259" key="2">
    <source>
        <dbReference type="Pfam" id="PF14510"/>
    </source>
</evidence>
<feature type="region of interest" description="Disordered" evidence="1">
    <location>
        <begin position="1"/>
        <end position="100"/>
    </location>
</feature>
<dbReference type="Proteomes" id="UP000298061">
    <property type="component" value="Unassembled WGS sequence"/>
</dbReference>
<organism evidence="3 4">
    <name type="scientific">Hericium alpestre</name>
    <dbReference type="NCBI Taxonomy" id="135208"/>
    <lineage>
        <taxon>Eukaryota</taxon>
        <taxon>Fungi</taxon>
        <taxon>Dikarya</taxon>
        <taxon>Basidiomycota</taxon>
        <taxon>Agaricomycotina</taxon>
        <taxon>Agaricomycetes</taxon>
        <taxon>Russulales</taxon>
        <taxon>Hericiaceae</taxon>
        <taxon>Hericium</taxon>
    </lineage>
</organism>
<feature type="compositionally biased region" description="Basic and acidic residues" evidence="1">
    <location>
        <begin position="1"/>
        <end position="42"/>
    </location>
</feature>
<feature type="compositionally biased region" description="Basic residues" evidence="1">
    <location>
        <begin position="68"/>
        <end position="83"/>
    </location>
</feature>
<dbReference type="AlphaFoldDB" id="A0A4Y9ZV67"/>
<reference evidence="3 4" key="1">
    <citation type="submission" date="2019-02" db="EMBL/GenBank/DDBJ databases">
        <title>Genome sequencing of the rare red list fungi Hericium alpestre (H. flagellum).</title>
        <authorList>
            <person name="Buettner E."/>
            <person name="Kellner H."/>
        </authorList>
    </citation>
    <scope>NUCLEOTIDE SEQUENCE [LARGE SCALE GENOMIC DNA]</scope>
    <source>
        <strain evidence="3 4">DSM 108284</strain>
    </source>
</reference>
<dbReference type="InterPro" id="IPR029481">
    <property type="entry name" value="ABC_trans_N"/>
</dbReference>
<comment type="caution">
    <text evidence="3">The sequence shown here is derived from an EMBL/GenBank/DDBJ whole genome shotgun (WGS) entry which is preliminary data.</text>
</comment>
<feature type="non-terminal residue" evidence="3">
    <location>
        <position position="177"/>
    </location>
</feature>
<keyword evidence="4" id="KW-1185">Reference proteome</keyword>
<accession>A0A4Y9ZV67</accession>
<dbReference type="Pfam" id="PF14510">
    <property type="entry name" value="ABC_trans_N"/>
    <property type="match status" value="1"/>
</dbReference>
<gene>
    <name evidence="3" type="ORF">EWM64_g6601</name>
</gene>
<evidence type="ECO:0000256" key="1">
    <source>
        <dbReference type="SAM" id="MobiDB-lite"/>
    </source>
</evidence>
<feature type="compositionally biased region" description="Basic and acidic residues" evidence="1">
    <location>
        <begin position="84"/>
        <end position="100"/>
    </location>
</feature>
<dbReference type="EMBL" id="SFCI01000923">
    <property type="protein sequence ID" value="TFY77409.1"/>
    <property type="molecule type" value="Genomic_DNA"/>
</dbReference>
<proteinExistence type="predicted"/>
<sequence>MPNGHEAQDVTDAQRERDVQDASSHEEREGQDISMLKEREVQDVPSPLIPTRTPHTALPRRTSSVVLRPHRLLRPPGRRPAHPSRREPLRARERGDPRRERVATVIHGPDETTFDLEKLLRGLRKGREEQAIPVRELGVIFRGLRVEVQDTSTALQRTLSTIFDPRSWARALHRPPR</sequence>
<evidence type="ECO:0000313" key="3">
    <source>
        <dbReference type="EMBL" id="TFY77409.1"/>
    </source>
</evidence>